<evidence type="ECO:0000256" key="2">
    <source>
        <dbReference type="ARBA" id="ARBA00022723"/>
    </source>
</evidence>
<evidence type="ECO:0000256" key="1">
    <source>
        <dbReference type="ARBA" id="ARBA00001961"/>
    </source>
</evidence>
<feature type="compositionally biased region" description="Basic and acidic residues" evidence="7">
    <location>
        <begin position="360"/>
        <end position="370"/>
    </location>
</feature>
<dbReference type="Gene3D" id="3.40.30.10">
    <property type="entry name" value="Glutaredoxin"/>
    <property type="match status" value="1"/>
</dbReference>
<feature type="domain" description="Thioredoxin" evidence="8">
    <location>
        <begin position="4"/>
        <end position="156"/>
    </location>
</feature>
<keyword evidence="6" id="KW-0408">Iron</keyword>
<evidence type="ECO:0000256" key="5">
    <source>
        <dbReference type="ARBA" id="ARBA00023002"/>
    </source>
</evidence>
<comment type="cofactor">
    <cofactor evidence="1">
        <name>L-ascorbate</name>
        <dbReference type="ChEBI" id="CHEBI:38290"/>
    </cofactor>
</comment>
<evidence type="ECO:0000259" key="9">
    <source>
        <dbReference type="PROSITE" id="PS51471"/>
    </source>
</evidence>
<dbReference type="GO" id="GO:0051213">
    <property type="term" value="F:dioxygenase activity"/>
    <property type="evidence" value="ECO:0007669"/>
    <property type="project" value="UniProtKB-KW"/>
</dbReference>
<dbReference type="AlphaFoldDB" id="A0A154VF76"/>
<keyword evidence="2" id="KW-0479">Metal-binding</keyword>
<dbReference type="GO" id="GO:0005506">
    <property type="term" value="F:iron ion binding"/>
    <property type="evidence" value="ECO:0007669"/>
    <property type="project" value="InterPro"/>
</dbReference>
<evidence type="ECO:0000256" key="4">
    <source>
        <dbReference type="ARBA" id="ARBA00022964"/>
    </source>
</evidence>
<evidence type="ECO:0008006" key="12">
    <source>
        <dbReference type="Google" id="ProtNLM"/>
    </source>
</evidence>
<dbReference type="SMART" id="SM00702">
    <property type="entry name" value="P4Hc"/>
    <property type="match status" value="1"/>
</dbReference>
<dbReference type="Proteomes" id="UP000076400">
    <property type="component" value="Unassembled WGS sequence"/>
</dbReference>
<dbReference type="STRING" id="580166.AUP43_14420"/>
<dbReference type="GO" id="GO:0031418">
    <property type="term" value="F:L-ascorbic acid binding"/>
    <property type="evidence" value="ECO:0007669"/>
    <property type="project" value="UniProtKB-KW"/>
</dbReference>
<dbReference type="InterPro" id="IPR000866">
    <property type="entry name" value="AhpC/TSA"/>
</dbReference>
<keyword evidence="5" id="KW-0560">Oxidoreductase</keyword>
<gene>
    <name evidence="10" type="ORF">AUP43_14420</name>
</gene>
<keyword evidence="11" id="KW-1185">Reference proteome</keyword>
<organism evidence="10 11">
    <name type="scientific">Oceanibaculum pacificum</name>
    <dbReference type="NCBI Taxonomy" id="580166"/>
    <lineage>
        <taxon>Bacteria</taxon>
        <taxon>Pseudomonadati</taxon>
        <taxon>Pseudomonadota</taxon>
        <taxon>Alphaproteobacteria</taxon>
        <taxon>Rhodospirillales</taxon>
        <taxon>Oceanibaculaceae</taxon>
        <taxon>Oceanibaculum</taxon>
    </lineage>
</organism>
<feature type="domain" description="Fe2OG dioxygenase" evidence="9">
    <location>
        <begin position="252"/>
        <end position="350"/>
    </location>
</feature>
<evidence type="ECO:0000256" key="7">
    <source>
        <dbReference type="SAM" id="MobiDB-lite"/>
    </source>
</evidence>
<evidence type="ECO:0000256" key="3">
    <source>
        <dbReference type="ARBA" id="ARBA00022896"/>
    </source>
</evidence>
<dbReference type="InterPro" id="IPR006620">
    <property type="entry name" value="Pro_4_hyd_alph"/>
</dbReference>
<dbReference type="SUPFAM" id="SSF52833">
    <property type="entry name" value="Thioredoxin-like"/>
    <property type="match status" value="1"/>
</dbReference>
<dbReference type="Gene3D" id="2.60.120.620">
    <property type="entry name" value="q2cbj1_9rhob like domain"/>
    <property type="match status" value="1"/>
</dbReference>
<dbReference type="SUPFAM" id="SSF51197">
    <property type="entry name" value="Clavaminate synthase-like"/>
    <property type="match status" value="1"/>
</dbReference>
<keyword evidence="4" id="KW-0223">Dioxygenase</keyword>
<protein>
    <recommendedName>
        <fullName evidence="12">Peroxiredoxin</fullName>
    </recommendedName>
</protein>
<keyword evidence="3" id="KW-0847">Vitamin C</keyword>
<dbReference type="RefSeq" id="WP_067560007.1">
    <property type="nucleotide sequence ID" value="NZ_LPXN01000165.1"/>
</dbReference>
<dbReference type="InterPro" id="IPR036249">
    <property type="entry name" value="Thioredoxin-like_sf"/>
</dbReference>
<dbReference type="InterPro" id="IPR044862">
    <property type="entry name" value="Pro_4_hyd_alph_FE2OG_OXY"/>
</dbReference>
<comment type="caution">
    <text evidence="10">The sequence shown here is derived from an EMBL/GenBank/DDBJ whole genome shotgun (WGS) entry which is preliminary data.</text>
</comment>
<dbReference type="InterPro" id="IPR005123">
    <property type="entry name" value="Oxoglu/Fe-dep_dioxygenase_dom"/>
</dbReference>
<dbReference type="Pfam" id="PF00578">
    <property type="entry name" value="AhpC-TSA"/>
    <property type="match status" value="1"/>
</dbReference>
<evidence type="ECO:0000259" key="8">
    <source>
        <dbReference type="PROSITE" id="PS51352"/>
    </source>
</evidence>
<evidence type="ECO:0000313" key="11">
    <source>
        <dbReference type="Proteomes" id="UP000076400"/>
    </source>
</evidence>
<evidence type="ECO:0000313" key="10">
    <source>
        <dbReference type="EMBL" id="KZD00017.1"/>
    </source>
</evidence>
<evidence type="ECO:0000256" key="6">
    <source>
        <dbReference type="ARBA" id="ARBA00023004"/>
    </source>
</evidence>
<dbReference type="GO" id="GO:0016209">
    <property type="term" value="F:antioxidant activity"/>
    <property type="evidence" value="ECO:0007669"/>
    <property type="project" value="InterPro"/>
</dbReference>
<dbReference type="PROSITE" id="PS51352">
    <property type="entry name" value="THIOREDOXIN_2"/>
    <property type="match status" value="1"/>
</dbReference>
<dbReference type="EMBL" id="LPXN01000165">
    <property type="protein sequence ID" value="KZD00017.1"/>
    <property type="molecule type" value="Genomic_DNA"/>
</dbReference>
<dbReference type="InterPro" id="IPR013766">
    <property type="entry name" value="Thioredoxin_domain"/>
</dbReference>
<dbReference type="PROSITE" id="PS51471">
    <property type="entry name" value="FE2OG_OXY"/>
    <property type="match status" value="1"/>
</dbReference>
<proteinExistence type="predicted"/>
<sequence>MMPLATGDLAPWFTIDSTVNSRFFFPSVGDKPVVLFFFGSLATPAVRLAWQKLNEARPALLDLNFRLIGVSVDPRDREDQMLRANASSFITFWDMDLRLSAQFGVASRTVGDQATWAYAPACCLLDETLRVIQWVPLGEPASCAERVLAHIRALPPKPAPRHVTQTAPVLFVPDVLSADMCRRLIRTWADDGNEDSGYMERDAEGRLVGYIDYTRKRRRDHFVPPGSPLYAELSRAVADRVLPLVKRAYHYPITRVERFCIACYDSEDGGGYFKPHRDFSGSGSHRAFAMTLNLNEGDYEGGYLKFPEFGPHLYRPRTGEAVLFSGYLMHEAMPVTKGRRFVLLSFFYGEKEAEVRRAYESRHGSKHETVRGQPAYLPEPAEAG</sequence>
<name>A0A154VF76_9PROT</name>
<dbReference type="GO" id="GO:0016705">
    <property type="term" value="F:oxidoreductase activity, acting on paired donors, with incorporation or reduction of molecular oxygen"/>
    <property type="evidence" value="ECO:0007669"/>
    <property type="project" value="InterPro"/>
</dbReference>
<dbReference type="Pfam" id="PF13640">
    <property type="entry name" value="2OG-FeII_Oxy_3"/>
    <property type="match status" value="1"/>
</dbReference>
<accession>A0A154VF76</accession>
<feature type="region of interest" description="Disordered" evidence="7">
    <location>
        <begin position="360"/>
        <end position="384"/>
    </location>
</feature>
<reference evidence="10 11" key="1">
    <citation type="submission" date="2015-12" db="EMBL/GenBank/DDBJ databases">
        <title>Genome sequence of Oceanibaculum pacificum MCCC 1A02656.</title>
        <authorList>
            <person name="Lu L."/>
            <person name="Lai Q."/>
            <person name="Shao Z."/>
            <person name="Qian P."/>
        </authorList>
    </citation>
    <scope>NUCLEOTIDE SEQUENCE [LARGE SCALE GENOMIC DNA]</scope>
    <source>
        <strain evidence="10 11">MCCC 1A02656</strain>
    </source>
</reference>